<comment type="caution">
    <text evidence="2">The sequence shown here is derived from an EMBL/GenBank/DDBJ whole genome shotgun (WGS) entry which is preliminary data.</text>
</comment>
<accession>A0ABU2BWC9</accession>
<dbReference type="PANTHER" id="PTHR35337:SF1">
    <property type="entry name" value="SLR1478 PROTEIN"/>
    <property type="match status" value="1"/>
</dbReference>
<dbReference type="EMBL" id="JAVDYG010000001">
    <property type="protein sequence ID" value="MDR7362943.1"/>
    <property type="molecule type" value="Genomic_DNA"/>
</dbReference>
<dbReference type="Pfam" id="PF01944">
    <property type="entry name" value="SpoIIM"/>
    <property type="match status" value="1"/>
</dbReference>
<feature type="transmembrane region" description="Helical" evidence="1">
    <location>
        <begin position="100"/>
        <end position="121"/>
    </location>
</feature>
<feature type="transmembrane region" description="Helical" evidence="1">
    <location>
        <begin position="255"/>
        <end position="277"/>
    </location>
</feature>
<evidence type="ECO:0000256" key="1">
    <source>
        <dbReference type="SAM" id="Phobius"/>
    </source>
</evidence>
<dbReference type="Proteomes" id="UP001183648">
    <property type="component" value="Unassembled WGS sequence"/>
</dbReference>
<gene>
    <name evidence="2" type="ORF">J2S63_002496</name>
</gene>
<name>A0ABU2BWC9_9ACTN</name>
<dbReference type="InterPro" id="IPR002798">
    <property type="entry name" value="SpoIIM-like"/>
</dbReference>
<keyword evidence="3" id="KW-1185">Reference proteome</keyword>
<evidence type="ECO:0000313" key="2">
    <source>
        <dbReference type="EMBL" id="MDR7362943.1"/>
    </source>
</evidence>
<feature type="transmembrane region" description="Helical" evidence="1">
    <location>
        <begin position="284"/>
        <end position="304"/>
    </location>
</feature>
<organism evidence="2 3">
    <name type="scientific">Nocardioides marmoribigeumensis</name>
    <dbReference type="NCBI Taxonomy" id="433649"/>
    <lineage>
        <taxon>Bacteria</taxon>
        <taxon>Bacillati</taxon>
        <taxon>Actinomycetota</taxon>
        <taxon>Actinomycetes</taxon>
        <taxon>Propionibacteriales</taxon>
        <taxon>Nocardioidaceae</taxon>
        <taxon>Nocardioides</taxon>
    </lineage>
</organism>
<protein>
    <submittedName>
        <fullName evidence="2">Membrane protein SpoIIM required for sporulation</fullName>
    </submittedName>
</protein>
<feature type="transmembrane region" description="Helical" evidence="1">
    <location>
        <begin position="165"/>
        <end position="186"/>
    </location>
</feature>
<feature type="transmembrane region" description="Helical" evidence="1">
    <location>
        <begin position="207"/>
        <end position="235"/>
    </location>
</feature>
<evidence type="ECO:0000313" key="3">
    <source>
        <dbReference type="Proteomes" id="UP001183648"/>
    </source>
</evidence>
<keyword evidence="1" id="KW-1133">Transmembrane helix</keyword>
<dbReference type="PANTHER" id="PTHR35337">
    <property type="entry name" value="SLR1478 PROTEIN"/>
    <property type="match status" value="1"/>
</dbReference>
<reference evidence="2 3" key="1">
    <citation type="submission" date="2023-07" db="EMBL/GenBank/DDBJ databases">
        <title>Sequencing the genomes of 1000 actinobacteria strains.</title>
        <authorList>
            <person name="Klenk H.-P."/>
        </authorList>
    </citation>
    <scope>NUCLEOTIDE SEQUENCE [LARGE SCALE GENOMIC DNA]</scope>
    <source>
        <strain evidence="2 3">DSM 19426</strain>
    </source>
</reference>
<dbReference type="RefSeq" id="WP_310302657.1">
    <property type="nucleotide sequence ID" value="NZ_BAAAPS010000013.1"/>
</dbReference>
<keyword evidence="1" id="KW-0472">Membrane</keyword>
<proteinExistence type="predicted"/>
<sequence>MDLDALAAVHREEWVRLDRLSRRRRLSGEEADELVDLYTEVATHLSLVRSQAPDAEVIAYLSSVLARARSRQTGTRSASWRAAGDFFLRRFPAALYRTRWWWATTALANLAVAFLMGWWLLRHPEVETGLVGADRARQIASQDFEGYYSTYAASHFAAQVWTNNAWVAALCIGLGVFGVPVLWVLFQNVANLALMGSVMVRHDRGELFFGLILPHGLLELTAVFVAAGVGLRIFWSWVRPGHLTRGQSLAREGRSAAGVAMGLVVVLLVSGVIEAFVTPSPLPTWARIGIGVVAEVSFLAYVLVVGRAAVRAGETGDVDADLLEASVATAG</sequence>
<keyword evidence="1" id="KW-0812">Transmembrane</keyword>